<dbReference type="EMBL" id="JAENGZ010002442">
    <property type="protein sequence ID" value="KAG6943720.1"/>
    <property type="molecule type" value="Genomic_DNA"/>
</dbReference>
<gene>
    <name evidence="1" type="ORF">JG687_00018275</name>
</gene>
<evidence type="ECO:0000313" key="1">
    <source>
        <dbReference type="EMBL" id="KAG6943720.1"/>
    </source>
</evidence>
<comment type="caution">
    <text evidence="1">The sequence shown here is derived from an EMBL/GenBank/DDBJ whole genome shotgun (WGS) entry which is preliminary data.</text>
</comment>
<accession>A0A8T1TPX9</accession>
<dbReference type="OrthoDB" id="114449at2759"/>
<evidence type="ECO:0000313" key="2">
    <source>
        <dbReference type="Proteomes" id="UP000688947"/>
    </source>
</evidence>
<dbReference type="AlphaFoldDB" id="A0A8T1TPX9"/>
<organism evidence="1 2">
    <name type="scientific">Phytophthora cactorum</name>
    <dbReference type="NCBI Taxonomy" id="29920"/>
    <lineage>
        <taxon>Eukaryota</taxon>
        <taxon>Sar</taxon>
        <taxon>Stramenopiles</taxon>
        <taxon>Oomycota</taxon>
        <taxon>Peronosporomycetes</taxon>
        <taxon>Peronosporales</taxon>
        <taxon>Peronosporaceae</taxon>
        <taxon>Phytophthora</taxon>
    </lineage>
</organism>
<reference evidence="1" key="1">
    <citation type="submission" date="2021-01" db="EMBL/GenBank/DDBJ databases">
        <title>Phytophthora aleatoria, a newly-described species from Pinus radiata is distinct from Phytophthora cactorum isolates based on comparative genomics.</title>
        <authorList>
            <person name="Mcdougal R."/>
            <person name="Panda P."/>
            <person name="Williams N."/>
            <person name="Studholme D.J."/>
        </authorList>
    </citation>
    <scope>NUCLEOTIDE SEQUENCE</scope>
    <source>
        <strain evidence="1">NZFS 3830</strain>
    </source>
</reference>
<sequence length="63" mass="6982">SVADRVSAAIKEQLLEKQVRDHVRLLKKNWRAGELRSALGIGIAESLDAVNEQSHYETLVGLV</sequence>
<name>A0A8T1TPX9_9STRA</name>
<proteinExistence type="predicted"/>
<feature type="non-terminal residue" evidence="1">
    <location>
        <position position="1"/>
    </location>
</feature>
<protein>
    <submittedName>
        <fullName evidence="1">Uncharacterized protein</fullName>
    </submittedName>
</protein>
<dbReference type="Proteomes" id="UP000688947">
    <property type="component" value="Unassembled WGS sequence"/>
</dbReference>